<gene>
    <name evidence="1" type="ORF">ACFFVK_18055</name>
</gene>
<dbReference type="Proteomes" id="UP001589562">
    <property type="component" value="Unassembled WGS sequence"/>
</dbReference>
<evidence type="ECO:0000313" key="2">
    <source>
        <dbReference type="Proteomes" id="UP001589562"/>
    </source>
</evidence>
<evidence type="ECO:0000313" key="1">
    <source>
        <dbReference type="EMBL" id="MFB9110490.1"/>
    </source>
</evidence>
<accession>A0ABV5HF02</accession>
<dbReference type="EMBL" id="JBHMFE010000036">
    <property type="protein sequence ID" value="MFB9110490.1"/>
    <property type="molecule type" value="Genomic_DNA"/>
</dbReference>
<proteinExistence type="predicted"/>
<dbReference type="RefSeq" id="WP_278010103.1">
    <property type="nucleotide sequence ID" value="NZ_CP121112.1"/>
</dbReference>
<organism evidence="1 2">
    <name type="scientific">Flavobacterium gyeonganense</name>
    <dbReference type="NCBI Taxonomy" id="1310418"/>
    <lineage>
        <taxon>Bacteria</taxon>
        <taxon>Pseudomonadati</taxon>
        <taxon>Bacteroidota</taxon>
        <taxon>Flavobacteriia</taxon>
        <taxon>Flavobacteriales</taxon>
        <taxon>Flavobacteriaceae</taxon>
        <taxon>Flavobacterium</taxon>
    </lineage>
</organism>
<comment type="caution">
    <text evidence="1">The sequence shown here is derived from an EMBL/GenBank/DDBJ whole genome shotgun (WGS) entry which is preliminary data.</text>
</comment>
<sequence>MNNINELVSKNNMSNLRILKIKSIPEIDGIIVLKTNSLDSEFFIEILDFDNNKIKQFLLDKKISDIRDFHSIDLEYLYLNGSYNGDFDCHLKIDSNNGEIIFHKKFDTETHSLNYKYILKNYIFREDLVLLNLENFEEYNLYDFISDNFDDEYNFTYLYFSEGRYEIFTFPYNNIIGFEIFDKDGDEPRCTYIILKIENNKNIQIKFVGKIEDAGYDYILSPDSNEIAYKSTLYNKPNNILIRDLAIDNFQNAEVHIKDESLKIVYFNREKIIFKNNNMLEIFERKSNKLLNSIKIENDSLFLIKNDTLFYVNNNKLNAHQI</sequence>
<protein>
    <submittedName>
        <fullName evidence="1">Uncharacterized protein</fullName>
    </submittedName>
</protein>
<keyword evidence="2" id="KW-1185">Reference proteome</keyword>
<reference evidence="1 2" key="1">
    <citation type="submission" date="2024-09" db="EMBL/GenBank/DDBJ databases">
        <authorList>
            <person name="Sun Q."/>
            <person name="Mori K."/>
        </authorList>
    </citation>
    <scope>NUCLEOTIDE SEQUENCE [LARGE SCALE GENOMIC DNA]</scope>
    <source>
        <strain evidence="1 2">CECT 8365</strain>
    </source>
</reference>
<name>A0ABV5HF02_9FLAO</name>